<feature type="transmembrane region" description="Helical" evidence="7">
    <location>
        <begin position="207"/>
        <end position="229"/>
    </location>
</feature>
<gene>
    <name evidence="9" type="ORF">NIES2135_35370</name>
</gene>
<evidence type="ECO:0000256" key="7">
    <source>
        <dbReference type="SAM" id="Phobius"/>
    </source>
</evidence>
<dbReference type="Proteomes" id="UP000217895">
    <property type="component" value="Chromosome"/>
</dbReference>
<evidence type="ECO:0000256" key="6">
    <source>
        <dbReference type="ARBA" id="ARBA00023136"/>
    </source>
</evidence>
<sequence>MQKRDRLVRLNLQKHGLLVLVGLVCILYWQKATGLYFLLQLKPITIWLLSNLKAAIKTSMTEVIFNPIFYGMTAAILLLERLFPVEPKQKTFSIGLLQDSIWLLGSFVMRFCWIAPCTMGIDWLYTKLLGNWGINLPQLLALPDWLRFILSIIFADFVTWLSHLLMHQHSFLWRFHVIHHSQAQLNLFTSLRVHPGEMLLRYPILVLPWYLFAIPYPGQMYYIFFYNWYGRFCHSGIRCNMGWLKHIFVTPQYHRVHHSIELRQHNQNYGSLLTIWDFLFGTQHHDTQDYPGTGIDDPQFPIAQKFTLPSVVRTYWAQILYPFH</sequence>
<dbReference type="PANTHER" id="PTHR21624:SF1">
    <property type="entry name" value="ALKYLGLYCEROL MONOOXYGENASE"/>
    <property type="match status" value="1"/>
</dbReference>
<keyword evidence="4" id="KW-0560">Oxidoreductase</keyword>
<feature type="transmembrane region" description="Helical" evidence="7">
    <location>
        <begin position="145"/>
        <end position="166"/>
    </location>
</feature>
<name>A0A1Z4JIY4_LEPBY</name>
<dbReference type="PANTHER" id="PTHR21624">
    <property type="entry name" value="STEROL DESATURASE-RELATED PROTEIN"/>
    <property type="match status" value="1"/>
</dbReference>
<evidence type="ECO:0000256" key="2">
    <source>
        <dbReference type="ARBA" id="ARBA00022692"/>
    </source>
</evidence>
<dbReference type="InterPro" id="IPR051689">
    <property type="entry name" value="Sterol_desaturase/TMEM195"/>
</dbReference>
<dbReference type="AlphaFoldDB" id="A0A1Z4JIY4"/>
<evidence type="ECO:0000313" key="9">
    <source>
        <dbReference type="EMBL" id="BAY56701.1"/>
    </source>
</evidence>
<evidence type="ECO:0000313" key="10">
    <source>
        <dbReference type="Proteomes" id="UP000217895"/>
    </source>
</evidence>
<feature type="transmembrane region" description="Helical" evidence="7">
    <location>
        <begin position="12"/>
        <end position="29"/>
    </location>
</feature>
<feature type="transmembrane region" description="Helical" evidence="7">
    <location>
        <begin position="64"/>
        <end position="83"/>
    </location>
</feature>
<dbReference type="InterPro" id="IPR006694">
    <property type="entry name" value="Fatty_acid_hydroxylase"/>
</dbReference>
<dbReference type="GO" id="GO:0005506">
    <property type="term" value="F:iron ion binding"/>
    <property type="evidence" value="ECO:0007669"/>
    <property type="project" value="InterPro"/>
</dbReference>
<keyword evidence="5" id="KW-0443">Lipid metabolism</keyword>
<comment type="subcellular location">
    <subcellularLocation>
        <location evidence="1">Endomembrane system</location>
        <topology evidence="1">Multi-pass membrane protein</topology>
    </subcellularLocation>
</comment>
<reference evidence="9 10" key="1">
    <citation type="submission" date="2017-06" db="EMBL/GenBank/DDBJ databases">
        <title>Genome sequencing of cyanobaciteial culture collection at National Institute for Environmental Studies (NIES).</title>
        <authorList>
            <person name="Hirose Y."/>
            <person name="Shimura Y."/>
            <person name="Fujisawa T."/>
            <person name="Nakamura Y."/>
            <person name="Kawachi M."/>
        </authorList>
    </citation>
    <scope>NUCLEOTIDE SEQUENCE [LARGE SCALE GENOMIC DNA]</scope>
    <source>
        <strain evidence="9 10">NIES-2135</strain>
    </source>
</reference>
<proteinExistence type="predicted"/>
<keyword evidence="10" id="KW-1185">Reference proteome</keyword>
<organism evidence="9 10">
    <name type="scientific">Leptolyngbya boryana NIES-2135</name>
    <dbReference type="NCBI Taxonomy" id="1973484"/>
    <lineage>
        <taxon>Bacteria</taxon>
        <taxon>Bacillati</taxon>
        <taxon>Cyanobacteriota</taxon>
        <taxon>Cyanophyceae</taxon>
        <taxon>Leptolyngbyales</taxon>
        <taxon>Leptolyngbyaceae</taxon>
        <taxon>Leptolyngbya group</taxon>
        <taxon>Leptolyngbya</taxon>
    </lineage>
</organism>
<evidence type="ECO:0000259" key="8">
    <source>
        <dbReference type="Pfam" id="PF04116"/>
    </source>
</evidence>
<keyword evidence="3 7" id="KW-1133">Transmembrane helix</keyword>
<evidence type="ECO:0000256" key="4">
    <source>
        <dbReference type="ARBA" id="ARBA00023002"/>
    </source>
</evidence>
<dbReference type="GO" id="GO:0012505">
    <property type="term" value="C:endomembrane system"/>
    <property type="evidence" value="ECO:0007669"/>
    <property type="project" value="UniProtKB-SubCell"/>
</dbReference>
<accession>A0A1Z4JIY4</accession>
<evidence type="ECO:0000256" key="5">
    <source>
        <dbReference type="ARBA" id="ARBA00023098"/>
    </source>
</evidence>
<feature type="domain" description="Fatty acid hydroxylase" evidence="8">
    <location>
        <begin position="148"/>
        <end position="282"/>
    </location>
</feature>
<dbReference type="GO" id="GO:0050479">
    <property type="term" value="F:glyceryl-ether monooxygenase activity"/>
    <property type="evidence" value="ECO:0007669"/>
    <property type="project" value="TreeGrafter"/>
</dbReference>
<keyword evidence="2 7" id="KW-0812">Transmembrane</keyword>
<evidence type="ECO:0000256" key="1">
    <source>
        <dbReference type="ARBA" id="ARBA00004127"/>
    </source>
</evidence>
<dbReference type="GO" id="GO:0006643">
    <property type="term" value="P:membrane lipid metabolic process"/>
    <property type="evidence" value="ECO:0007669"/>
    <property type="project" value="TreeGrafter"/>
</dbReference>
<dbReference type="GO" id="GO:0008610">
    <property type="term" value="P:lipid biosynthetic process"/>
    <property type="evidence" value="ECO:0007669"/>
    <property type="project" value="InterPro"/>
</dbReference>
<evidence type="ECO:0000256" key="3">
    <source>
        <dbReference type="ARBA" id="ARBA00022989"/>
    </source>
</evidence>
<dbReference type="Pfam" id="PF04116">
    <property type="entry name" value="FA_hydroxylase"/>
    <property type="match status" value="1"/>
</dbReference>
<dbReference type="EMBL" id="AP018203">
    <property type="protein sequence ID" value="BAY56701.1"/>
    <property type="molecule type" value="Genomic_DNA"/>
</dbReference>
<keyword evidence="6 7" id="KW-0472">Membrane</keyword>
<protein>
    <submittedName>
        <fullName evidence="9">Putative sterol desaturase</fullName>
    </submittedName>
</protein>
<dbReference type="GO" id="GO:0016020">
    <property type="term" value="C:membrane"/>
    <property type="evidence" value="ECO:0007669"/>
    <property type="project" value="GOC"/>
</dbReference>